<evidence type="ECO:0000313" key="1">
    <source>
        <dbReference type="EMBL" id="MBK1780148.1"/>
    </source>
</evidence>
<protein>
    <submittedName>
        <fullName evidence="1">Uncharacterized protein</fullName>
    </submittedName>
</protein>
<dbReference type="Gene3D" id="2.60.120.10">
    <property type="entry name" value="Jelly Rolls"/>
    <property type="match status" value="1"/>
</dbReference>
<dbReference type="InterPro" id="IPR011051">
    <property type="entry name" value="RmlC_Cupin_sf"/>
</dbReference>
<dbReference type="Proteomes" id="UP000635316">
    <property type="component" value="Unassembled WGS sequence"/>
</dbReference>
<organism evidence="1 2">
    <name type="scientific">Advenella mandrilli</name>
    <dbReference type="NCBI Taxonomy" id="2800330"/>
    <lineage>
        <taxon>Bacteria</taxon>
        <taxon>Pseudomonadati</taxon>
        <taxon>Pseudomonadota</taxon>
        <taxon>Betaproteobacteria</taxon>
        <taxon>Burkholderiales</taxon>
        <taxon>Alcaligenaceae</taxon>
    </lineage>
</organism>
<reference evidence="1 2" key="1">
    <citation type="submission" date="2020-12" db="EMBL/GenBank/DDBJ databases">
        <authorList>
            <person name="Lu T."/>
            <person name="Wang Q."/>
            <person name="Han X."/>
        </authorList>
    </citation>
    <scope>NUCLEOTIDE SEQUENCE [LARGE SCALE GENOMIC DNA]</scope>
    <source>
        <strain evidence="1 2">WQ 585</strain>
    </source>
</reference>
<comment type="caution">
    <text evidence="1">The sequence shown here is derived from an EMBL/GenBank/DDBJ whole genome shotgun (WGS) entry which is preliminary data.</text>
</comment>
<proteinExistence type="predicted"/>
<dbReference type="RefSeq" id="WP_200233566.1">
    <property type="nucleotide sequence ID" value="NZ_JAENGP010000002.1"/>
</dbReference>
<evidence type="ECO:0000313" key="2">
    <source>
        <dbReference type="Proteomes" id="UP000635316"/>
    </source>
</evidence>
<name>A0ABS1EB19_9BURK</name>
<dbReference type="EMBL" id="JAENGP010000002">
    <property type="protein sequence ID" value="MBK1780148.1"/>
    <property type="molecule type" value="Genomic_DNA"/>
</dbReference>
<dbReference type="SUPFAM" id="SSF51182">
    <property type="entry name" value="RmlC-like cupins"/>
    <property type="match status" value="1"/>
</dbReference>
<keyword evidence="2" id="KW-1185">Reference proteome</keyword>
<gene>
    <name evidence="1" type="ORF">JHL22_02855</name>
</gene>
<dbReference type="InterPro" id="IPR014710">
    <property type="entry name" value="RmlC-like_jellyroll"/>
</dbReference>
<accession>A0ABS1EB19</accession>
<sequence>MNTTRQAFTGHFYRDPHTWIDSNGTQNWVCRAANFVVVASQAKKNAVISRSASQQSDEYFIVLPKNSAAIVNANDQEISNDGDSLFIAPPGDSQIRMLNDGWVYRIFSKHAKDLLELAPNHQDWANVADVAELTNWPAPIDGYKLRHYQLNDYIRTDTTMRLFRTRNLMVNIFLPSTAPRDIQKLSPHSHPDYEQGSLAIQGAYIHHLRYPWTPDLSTWHEDEHIVASAPSMCVIPPNVIHTSQAVGEKGMQLVDIFAPPRQDFSLKLGLVCNHNEYPLPADIQQ</sequence>